<feature type="region of interest" description="Disordered" evidence="1">
    <location>
        <begin position="1"/>
        <end position="24"/>
    </location>
</feature>
<evidence type="ECO:0000313" key="2">
    <source>
        <dbReference type="EMBL" id="GAB0207717.1"/>
    </source>
</evidence>
<feature type="compositionally biased region" description="Basic residues" evidence="1">
    <location>
        <begin position="1"/>
        <end position="10"/>
    </location>
</feature>
<proteinExistence type="predicted"/>
<evidence type="ECO:0000313" key="3">
    <source>
        <dbReference type="Proteomes" id="UP001623348"/>
    </source>
</evidence>
<evidence type="ECO:0000256" key="1">
    <source>
        <dbReference type="SAM" id="MobiDB-lite"/>
    </source>
</evidence>
<protein>
    <submittedName>
        <fullName evidence="2">AN1-type zinc finger protein 5-like</fullName>
    </submittedName>
</protein>
<name>A0ABC9YGA1_GRUJA</name>
<dbReference type="Proteomes" id="UP001623348">
    <property type="component" value="Unassembled WGS sequence"/>
</dbReference>
<comment type="caution">
    <text evidence="2">The sequence shown here is derived from an EMBL/GenBank/DDBJ whole genome shotgun (WGS) entry which is preliminary data.</text>
</comment>
<keyword evidence="3" id="KW-1185">Reference proteome</keyword>
<gene>
    <name evidence="2" type="ORF">GRJ2_003237400</name>
</gene>
<reference evidence="2 3" key="1">
    <citation type="submission" date="2024-06" db="EMBL/GenBank/DDBJ databases">
        <title>The draft genome of Grus japonensis, version 3.</title>
        <authorList>
            <person name="Nabeshima K."/>
            <person name="Suzuki S."/>
            <person name="Onuma M."/>
        </authorList>
    </citation>
    <scope>NUCLEOTIDE SEQUENCE [LARGE SCALE GENOMIC DNA]</scope>
    <source>
        <strain evidence="2 3">451A</strain>
    </source>
</reference>
<accession>A0ABC9YGA1</accession>
<dbReference type="AlphaFoldDB" id="A0ABC9YGA1"/>
<dbReference type="EMBL" id="BAAFJT010000245">
    <property type="protein sequence ID" value="GAB0207717.1"/>
    <property type="molecule type" value="Genomic_DNA"/>
</dbReference>
<organism evidence="2 3">
    <name type="scientific">Grus japonensis</name>
    <name type="common">Japanese crane</name>
    <name type="synonym">Red-crowned crane</name>
    <dbReference type="NCBI Taxonomy" id="30415"/>
    <lineage>
        <taxon>Eukaryota</taxon>
        <taxon>Metazoa</taxon>
        <taxon>Chordata</taxon>
        <taxon>Craniata</taxon>
        <taxon>Vertebrata</taxon>
        <taxon>Euteleostomi</taxon>
        <taxon>Archelosauria</taxon>
        <taxon>Archosauria</taxon>
        <taxon>Dinosauria</taxon>
        <taxon>Saurischia</taxon>
        <taxon>Theropoda</taxon>
        <taxon>Coelurosauria</taxon>
        <taxon>Aves</taxon>
        <taxon>Neognathae</taxon>
        <taxon>Neoaves</taxon>
        <taxon>Gruiformes</taxon>
        <taxon>Gruidae</taxon>
        <taxon>Grus</taxon>
    </lineage>
</organism>
<sequence length="102" mass="10946">MMVKQRFHLHTVKDPMPEQVEAPEGGCDPVGSPHWSKLLAGPVEREAHTGAVEEGSDRAALVGTWHSATVNPPHVIEATEGEGESSQFAEVKAIQLALEIAE</sequence>